<dbReference type="Proteomes" id="UP000507245">
    <property type="component" value="Unassembled WGS sequence"/>
</dbReference>
<gene>
    <name evidence="1" type="ORF">ORAREDHAP_LOCUS15913</name>
</gene>
<name>A0A6J5WFW3_PRUAR</name>
<evidence type="ECO:0000313" key="2">
    <source>
        <dbReference type="Proteomes" id="UP000507245"/>
    </source>
</evidence>
<evidence type="ECO:0000313" key="1">
    <source>
        <dbReference type="EMBL" id="CAB4300670.1"/>
    </source>
</evidence>
<accession>A0A6J5WFW3</accession>
<proteinExistence type="predicted"/>
<keyword evidence="2" id="KW-1185">Reference proteome</keyword>
<dbReference type="AlphaFoldDB" id="A0A6J5WFW3"/>
<dbReference type="EMBL" id="CAEKKB010000002">
    <property type="protein sequence ID" value="CAB4300670.1"/>
    <property type="molecule type" value="Genomic_DNA"/>
</dbReference>
<sequence>MLNREWSSWGTEMPRRIKLRLDGEAHVLETEKRVSPDKGGSILLCSTLDCLKLNLSKKLTMNPLKK</sequence>
<organism evidence="1 2">
    <name type="scientific">Prunus armeniaca</name>
    <name type="common">Apricot</name>
    <name type="synonym">Armeniaca vulgaris</name>
    <dbReference type="NCBI Taxonomy" id="36596"/>
    <lineage>
        <taxon>Eukaryota</taxon>
        <taxon>Viridiplantae</taxon>
        <taxon>Streptophyta</taxon>
        <taxon>Embryophyta</taxon>
        <taxon>Tracheophyta</taxon>
        <taxon>Spermatophyta</taxon>
        <taxon>Magnoliopsida</taxon>
        <taxon>eudicotyledons</taxon>
        <taxon>Gunneridae</taxon>
        <taxon>Pentapetalae</taxon>
        <taxon>rosids</taxon>
        <taxon>fabids</taxon>
        <taxon>Rosales</taxon>
        <taxon>Rosaceae</taxon>
        <taxon>Amygdaloideae</taxon>
        <taxon>Amygdaleae</taxon>
        <taxon>Prunus</taxon>
    </lineage>
</organism>
<protein>
    <submittedName>
        <fullName evidence="1">Uncharacterized protein</fullName>
    </submittedName>
</protein>
<reference evidence="2" key="1">
    <citation type="journal article" date="2020" name="Genome Biol.">
        <title>Gamete binning: chromosome-level and haplotype-resolved genome assembly enabled by high-throughput single-cell sequencing of gamete genomes.</title>
        <authorList>
            <person name="Campoy J.A."/>
            <person name="Sun H."/>
            <person name="Goel M."/>
            <person name="Jiao W.-B."/>
            <person name="Folz-Donahue K."/>
            <person name="Wang N."/>
            <person name="Rubio M."/>
            <person name="Liu C."/>
            <person name="Kukat C."/>
            <person name="Ruiz D."/>
            <person name="Huettel B."/>
            <person name="Schneeberger K."/>
        </authorList>
    </citation>
    <scope>NUCLEOTIDE SEQUENCE [LARGE SCALE GENOMIC DNA]</scope>
    <source>
        <strain evidence="2">cv. Rojo Pasion</strain>
    </source>
</reference>